<feature type="transmembrane region" description="Helical" evidence="8">
    <location>
        <begin position="272"/>
        <end position="295"/>
    </location>
</feature>
<feature type="transmembrane region" description="Helical" evidence="8">
    <location>
        <begin position="67"/>
        <end position="89"/>
    </location>
</feature>
<gene>
    <name evidence="9" type="ORF">IB286_04725</name>
</gene>
<protein>
    <submittedName>
        <fullName evidence="9">AEC family transporter</fullName>
    </submittedName>
</protein>
<dbReference type="EMBL" id="JACXLD010000002">
    <property type="protein sequence ID" value="MBD2858305.1"/>
    <property type="molecule type" value="Genomic_DNA"/>
</dbReference>
<evidence type="ECO:0000256" key="1">
    <source>
        <dbReference type="ARBA" id="ARBA00004651"/>
    </source>
</evidence>
<comment type="caution">
    <text evidence="9">The sequence shown here is derived from an EMBL/GenBank/DDBJ whole genome shotgun (WGS) entry which is preliminary data.</text>
</comment>
<organism evidence="9 10">
    <name type="scientific">Spongiibacter pelagi</name>
    <dbReference type="NCBI Taxonomy" id="2760804"/>
    <lineage>
        <taxon>Bacteria</taxon>
        <taxon>Pseudomonadati</taxon>
        <taxon>Pseudomonadota</taxon>
        <taxon>Gammaproteobacteria</taxon>
        <taxon>Cellvibrionales</taxon>
        <taxon>Spongiibacteraceae</taxon>
        <taxon>Spongiibacter</taxon>
    </lineage>
</organism>
<dbReference type="RefSeq" id="WP_190763017.1">
    <property type="nucleotide sequence ID" value="NZ_JACXLD010000002.1"/>
</dbReference>
<evidence type="ECO:0000313" key="9">
    <source>
        <dbReference type="EMBL" id="MBD2858305.1"/>
    </source>
</evidence>
<dbReference type="PANTHER" id="PTHR36838:SF1">
    <property type="entry name" value="SLR1864 PROTEIN"/>
    <property type="match status" value="1"/>
</dbReference>
<keyword evidence="5 8" id="KW-0812">Transmembrane</keyword>
<dbReference type="AlphaFoldDB" id="A0A927GVE4"/>
<dbReference type="Proteomes" id="UP000610558">
    <property type="component" value="Unassembled WGS sequence"/>
</dbReference>
<keyword evidence="3" id="KW-0813">Transport</keyword>
<evidence type="ECO:0000256" key="7">
    <source>
        <dbReference type="ARBA" id="ARBA00023136"/>
    </source>
</evidence>
<proteinExistence type="inferred from homology"/>
<sequence>MTSLFSPLVPVMLPVLICAAIGVFWARFKQPYDAEFVRRSVIWIGAPALIVGTLGQTQISAELLQQSVVACLTMLACATVISLVFLVIFRLPVRDFLVPMVFGNTGNMGLPLCLFAFGDAGLTLALGVFLTTSTTHFSLGVAVLNGRQALKYTFASPLVWSGVLAAWMVLGNWQLPLAIQNSLHILGGMAIPLMLITLGISLNSLHSGAFVRSFLMGLARLGIGLAAGFAAVWLLDLDGLLRKVILLQAATPSAVFNYLLALQSRRNPNAVAGMVVSSTVLSFITIPLLLIYLGVSG</sequence>
<feature type="transmembrane region" description="Helical" evidence="8">
    <location>
        <begin position="182"/>
        <end position="202"/>
    </location>
</feature>
<evidence type="ECO:0000256" key="5">
    <source>
        <dbReference type="ARBA" id="ARBA00022692"/>
    </source>
</evidence>
<evidence type="ECO:0000256" key="6">
    <source>
        <dbReference type="ARBA" id="ARBA00022989"/>
    </source>
</evidence>
<comment type="similarity">
    <text evidence="2">Belongs to the auxin efflux carrier (TC 2.A.69) family.</text>
</comment>
<evidence type="ECO:0000313" key="10">
    <source>
        <dbReference type="Proteomes" id="UP000610558"/>
    </source>
</evidence>
<keyword evidence="4" id="KW-1003">Cell membrane</keyword>
<evidence type="ECO:0000256" key="8">
    <source>
        <dbReference type="SAM" id="Phobius"/>
    </source>
</evidence>
<evidence type="ECO:0000256" key="3">
    <source>
        <dbReference type="ARBA" id="ARBA00022448"/>
    </source>
</evidence>
<feature type="transmembrane region" description="Helical" evidence="8">
    <location>
        <begin position="152"/>
        <end position="170"/>
    </location>
</feature>
<dbReference type="GO" id="GO:0005886">
    <property type="term" value="C:plasma membrane"/>
    <property type="evidence" value="ECO:0007669"/>
    <property type="project" value="UniProtKB-SubCell"/>
</dbReference>
<reference evidence="9" key="1">
    <citation type="submission" date="2020-09" db="EMBL/GenBank/DDBJ databases">
        <authorList>
            <person name="Yoon J.-W."/>
        </authorList>
    </citation>
    <scope>NUCLEOTIDE SEQUENCE</scope>
    <source>
        <strain evidence="9">KMU-158</strain>
    </source>
</reference>
<dbReference type="InterPro" id="IPR004776">
    <property type="entry name" value="Mem_transp_PIN-like"/>
</dbReference>
<dbReference type="InterPro" id="IPR038770">
    <property type="entry name" value="Na+/solute_symporter_sf"/>
</dbReference>
<feature type="transmembrane region" description="Helical" evidence="8">
    <location>
        <begin position="214"/>
        <end position="234"/>
    </location>
</feature>
<feature type="transmembrane region" description="Helical" evidence="8">
    <location>
        <begin position="96"/>
        <end position="118"/>
    </location>
</feature>
<evidence type="ECO:0000256" key="2">
    <source>
        <dbReference type="ARBA" id="ARBA00010145"/>
    </source>
</evidence>
<comment type="subcellular location">
    <subcellularLocation>
        <location evidence="1">Cell membrane</location>
        <topology evidence="1">Multi-pass membrane protein</topology>
    </subcellularLocation>
</comment>
<feature type="transmembrane region" description="Helical" evidence="8">
    <location>
        <begin position="40"/>
        <end position="61"/>
    </location>
</feature>
<feature type="transmembrane region" description="Helical" evidence="8">
    <location>
        <begin position="124"/>
        <end position="145"/>
    </location>
</feature>
<evidence type="ECO:0000256" key="4">
    <source>
        <dbReference type="ARBA" id="ARBA00022475"/>
    </source>
</evidence>
<dbReference type="Gene3D" id="1.20.1530.20">
    <property type="match status" value="1"/>
</dbReference>
<accession>A0A927GVE4</accession>
<dbReference type="GO" id="GO:0055085">
    <property type="term" value="P:transmembrane transport"/>
    <property type="evidence" value="ECO:0007669"/>
    <property type="project" value="InterPro"/>
</dbReference>
<keyword evidence="7 8" id="KW-0472">Membrane</keyword>
<keyword evidence="6 8" id="KW-1133">Transmembrane helix</keyword>
<dbReference type="PANTHER" id="PTHR36838">
    <property type="entry name" value="AUXIN EFFLUX CARRIER FAMILY PROTEIN"/>
    <property type="match status" value="1"/>
</dbReference>
<feature type="transmembrane region" description="Helical" evidence="8">
    <location>
        <begin position="240"/>
        <end position="260"/>
    </location>
</feature>
<keyword evidence="10" id="KW-1185">Reference proteome</keyword>
<dbReference type="Pfam" id="PF03547">
    <property type="entry name" value="Mem_trans"/>
    <property type="match status" value="2"/>
</dbReference>
<feature type="transmembrane region" description="Helical" evidence="8">
    <location>
        <begin position="6"/>
        <end position="28"/>
    </location>
</feature>
<name>A0A927GVE4_9GAMM</name>